<keyword evidence="1 2" id="KW-0175">Coiled coil</keyword>
<gene>
    <name evidence="4" type="primary">g325</name>
    <name evidence="4" type="ORF">VP750_LOCUS283</name>
</gene>
<evidence type="ECO:0000256" key="3">
    <source>
        <dbReference type="SAM" id="MobiDB-lite"/>
    </source>
</evidence>
<dbReference type="Proteomes" id="UP001497392">
    <property type="component" value="Unassembled WGS sequence"/>
</dbReference>
<feature type="coiled-coil region" evidence="2">
    <location>
        <begin position="184"/>
        <end position="221"/>
    </location>
</feature>
<comment type="caution">
    <text evidence="4">The sequence shown here is derived from an EMBL/GenBank/DDBJ whole genome shotgun (WGS) entry which is preliminary data.</text>
</comment>
<dbReference type="PANTHER" id="PTHR15885">
    <property type="entry name" value="COILED-COIL DOMAIN-CONTAINING PROTEIN 174"/>
    <property type="match status" value="1"/>
</dbReference>
<feature type="compositionally biased region" description="Basic and acidic residues" evidence="3">
    <location>
        <begin position="225"/>
        <end position="234"/>
    </location>
</feature>
<evidence type="ECO:0000313" key="5">
    <source>
        <dbReference type="Proteomes" id="UP001497392"/>
    </source>
</evidence>
<accession>A0ABP1FHE9</accession>
<sequence length="276" mass="31370">MTENGPGVPEERERLGWLAGSTMQPRKRRMIEGVGNRGLLDMKAVLYKEQQEAEQASRDPVFAAERQSRRTVGLDVSKLKGRNQGVDQRNMQDMQHVKTAQDKLDESRAALERKSQLYERLAAGQYNDADELYNVDFLQKGTLEDERHSMQHEAANRAQHASSDAPIDTAAGLVSSAGMTNRGMERERERREWEQSELQDLDDLQAKHARIDERLEAFERIQEEARRAGEEAAFRKQQKGQQAKQDRERLKAEFIKKQVAAKLAARAAKPSARTGS</sequence>
<evidence type="ECO:0000313" key="4">
    <source>
        <dbReference type="EMBL" id="CAL5218624.1"/>
    </source>
</evidence>
<evidence type="ECO:0000256" key="2">
    <source>
        <dbReference type="SAM" id="Coils"/>
    </source>
</evidence>
<feature type="region of interest" description="Disordered" evidence="3">
    <location>
        <begin position="50"/>
        <end position="69"/>
    </location>
</feature>
<dbReference type="InterPro" id="IPR025066">
    <property type="entry name" value="CCDC174-like"/>
</dbReference>
<evidence type="ECO:0000256" key="1">
    <source>
        <dbReference type="ARBA" id="ARBA00023054"/>
    </source>
</evidence>
<protein>
    <submittedName>
        <fullName evidence="4">G325 protein</fullName>
    </submittedName>
</protein>
<dbReference type="PANTHER" id="PTHR15885:SF1">
    <property type="entry name" value="COILED-COIL DOMAIN-CONTAINING PROTEIN 174"/>
    <property type="match status" value="1"/>
</dbReference>
<reference evidence="4 5" key="1">
    <citation type="submission" date="2024-06" db="EMBL/GenBank/DDBJ databases">
        <authorList>
            <person name="Kraege A."/>
            <person name="Thomma B."/>
        </authorList>
    </citation>
    <scope>NUCLEOTIDE SEQUENCE [LARGE SCALE GENOMIC DNA]</scope>
</reference>
<keyword evidence="5" id="KW-1185">Reference proteome</keyword>
<feature type="region of interest" description="Disordered" evidence="3">
    <location>
        <begin position="1"/>
        <end position="23"/>
    </location>
</feature>
<name>A0ABP1FHE9_9CHLO</name>
<dbReference type="EMBL" id="CAXHTA020000001">
    <property type="protein sequence ID" value="CAL5218624.1"/>
    <property type="molecule type" value="Genomic_DNA"/>
</dbReference>
<organism evidence="4 5">
    <name type="scientific">Coccomyxa viridis</name>
    <dbReference type="NCBI Taxonomy" id="1274662"/>
    <lineage>
        <taxon>Eukaryota</taxon>
        <taxon>Viridiplantae</taxon>
        <taxon>Chlorophyta</taxon>
        <taxon>core chlorophytes</taxon>
        <taxon>Trebouxiophyceae</taxon>
        <taxon>Trebouxiophyceae incertae sedis</taxon>
        <taxon>Coccomyxaceae</taxon>
        <taxon>Coccomyxa</taxon>
    </lineage>
</organism>
<proteinExistence type="predicted"/>
<feature type="region of interest" description="Disordered" evidence="3">
    <location>
        <begin position="225"/>
        <end position="248"/>
    </location>
</feature>